<dbReference type="PANTHER" id="PTHR43802">
    <property type="entry name" value="ENOYL-COA HYDRATASE"/>
    <property type="match status" value="1"/>
</dbReference>
<protein>
    <submittedName>
        <fullName evidence="2">Enoyl-CoA hydratase</fullName>
        <ecNumber evidence="2">4.2.1.17</ecNumber>
    </submittedName>
</protein>
<dbReference type="Pfam" id="PF00378">
    <property type="entry name" value="ECH_1"/>
    <property type="match status" value="1"/>
</dbReference>
<dbReference type="EC" id="4.2.1.17" evidence="2"/>
<dbReference type="SUPFAM" id="SSF52096">
    <property type="entry name" value="ClpP/crotonase"/>
    <property type="match status" value="1"/>
</dbReference>
<keyword evidence="2" id="KW-0456">Lyase</keyword>
<dbReference type="GO" id="GO:0004300">
    <property type="term" value="F:enoyl-CoA hydratase activity"/>
    <property type="evidence" value="ECO:0007669"/>
    <property type="project" value="UniProtKB-EC"/>
</dbReference>
<comment type="similarity">
    <text evidence="1">Belongs to the enoyl-CoA hydratase/isomerase family.</text>
</comment>
<evidence type="ECO:0000313" key="2">
    <source>
        <dbReference type="EMBL" id="NKI15932.1"/>
    </source>
</evidence>
<comment type="caution">
    <text evidence="2">The sequence shown here is derived from an EMBL/GenBank/DDBJ whole genome shotgun (WGS) entry which is preliminary data.</text>
</comment>
<dbReference type="Gene3D" id="3.90.226.10">
    <property type="entry name" value="2-enoyl-CoA Hydratase, Chain A, domain 1"/>
    <property type="match status" value="1"/>
</dbReference>
<dbReference type="PANTHER" id="PTHR43802:SF1">
    <property type="entry name" value="IP11341P-RELATED"/>
    <property type="match status" value="1"/>
</dbReference>
<dbReference type="CDD" id="cd06558">
    <property type="entry name" value="crotonase-like"/>
    <property type="match status" value="1"/>
</dbReference>
<keyword evidence="3" id="KW-1185">Reference proteome</keyword>
<accession>A0ABX1G9U8</accession>
<organism evidence="2 3">
    <name type="scientific">Spongiibacter thalassae</name>
    <dbReference type="NCBI Taxonomy" id="2721624"/>
    <lineage>
        <taxon>Bacteria</taxon>
        <taxon>Pseudomonadati</taxon>
        <taxon>Pseudomonadota</taxon>
        <taxon>Gammaproteobacteria</taxon>
        <taxon>Cellvibrionales</taxon>
        <taxon>Spongiibacteraceae</taxon>
        <taxon>Spongiibacter</taxon>
    </lineage>
</organism>
<sequence length="254" mass="26986">MSVLLSETESGVTTVTLNRPDQLNALSGELRAALVEEFVRLARDPDTQVIVLTGAGRAFSAGLDLKELGETGLPSEELGGIDVQDAICSVGKPIIGAINGFAVTGGFEIALMCDILVASEKAKFADTHTRIGVVPGWGLTQRLARLVGPSRAKELSFSAAYLDADTAASWGLVNRVLPAEELLPYCLQLAREIQLADRATLQAVQHLIDYTLDHGLEQGLVEESRLSKAHAANVSAASLEDRRGQVVDAGRKKS</sequence>
<gene>
    <name evidence="2" type="ORF">HCU74_00740</name>
</gene>
<reference evidence="2 3" key="1">
    <citation type="submission" date="2020-04" db="EMBL/GenBank/DDBJ databases">
        <authorList>
            <person name="Yoon J."/>
        </authorList>
    </citation>
    <scope>NUCLEOTIDE SEQUENCE [LARGE SCALE GENOMIC DNA]</scope>
    <source>
        <strain evidence="2 3">KMU-166</strain>
    </source>
</reference>
<dbReference type="Proteomes" id="UP000765845">
    <property type="component" value="Unassembled WGS sequence"/>
</dbReference>
<dbReference type="EMBL" id="JAAWWK010000001">
    <property type="protein sequence ID" value="NKI15932.1"/>
    <property type="molecule type" value="Genomic_DNA"/>
</dbReference>
<evidence type="ECO:0000256" key="1">
    <source>
        <dbReference type="ARBA" id="ARBA00005254"/>
    </source>
</evidence>
<evidence type="ECO:0000313" key="3">
    <source>
        <dbReference type="Proteomes" id="UP000765845"/>
    </source>
</evidence>
<name>A0ABX1G9U8_9GAMM</name>
<dbReference type="InterPro" id="IPR001753">
    <property type="entry name" value="Enoyl-CoA_hydra/iso"/>
</dbReference>
<dbReference type="NCBIfam" id="NF004840">
    <property type="entry name" value="PRK06190.1"/>
    <property type="match status" value="1"/>
</dbReference>
<dbReference type="InterPro" id="IPR029045">
    <property type="entry name" value="ClpP/crotonase-like_dom_sf"/>
</dbReference>
<dbReference type="RefSeq" id="WP_168448485.1">
    <property type="nucleotide sequence ID" value="NZ_JAAWWK010000001.1"/>
</dbReference>
<proteinExistence type="inferred from homology"/>